<keyword evidence="2" id="KW-1185">Reference proteome</keyword>
<name>A0A914VWK5_9BILA</name>
<accession>A0A914VWK5</accession>
<feature type="region of interest" description="Disordered" evidence="1">
    <location>
        <begin position="174"/>
        <end position="196"/>
    </location>
</feature>
<dbReference type="WBParaSite" id="PSAMB.scaffold2624size22159.g18562.t1">
    <property type="protein sequence ID" value="PSAMB.scaffold2624size22159.g18562.t1"/>
    <property type="gene ID" value="PSAMB.scaffold2624size22159.g18562"/>
</dbReference>
<evidence type="ECO:0000313" key="3">
    <source>
        <dbReference type="WBParaSite" id="PSAMB.scaffold2624size22159.g18562.t1"/>
    </source>
</evidence>
<dbReference type="AlphaFoldDB" id="A0A914VWK5"/>
<evidence type="ECO:0000256" key="1">
    <source>
        <dbReference type="SAM" id="MobiDB-lite"/>
    </source>
</evidence>
<protein>
    <submittedName>
        <fullName evidence="3">Uncharacterized protein</fullName>
    </submittedName>
</protein>
<organism evidence="2 3">
    <name type="scientific">Plectus sambesii</name>
    <dbReference type="NCBI Taxonomy" id="2011161"/>
    <lineage>
        <taxon>Eukaryota</taxon>
        <taxon>Metazoa</taxon>
        <taxon>Ecdysozoa</taxon>
        <taxon>Nematoda</taxon>
        <taxon>Chromadorea</taxon>
        <taxon>Plectida</taxon>
        <taxon>Plectina</taxon>
        <taxon>Plectoidea</taxon>
        <taxon>Plectidae</taxon>
        <taxon>Plectus</taxon>
    </lineage>
</organism>
<evidence type="ECO:0000313" key="2">
    <source>
        <dbReference type="Proteomes" id="UP000887566"/>
    </source>
</evidence>
<reference evidence="3" key="1">
    <citation type="submission" date="2022-11" db="UniProtKB">
        <authorList>
            <consortium name="WormBaseParasite"/>
        </authorList>
    </citation>
    <scope>IDENTIFICATION</scope>
</reference>
<dbReference type="Proteomes" id="UP000887566">
    <property type="component" value="Unplaced"/>
</dbReference>
<proteinExistence type="predicted"/>
<sequence length="215" mass="23421">MAVRSAAASPIHCARRAVHSRLRVMPFCVDALRRPKTCLLCRSAQRAIGADRPFPIQSIQPATMVVQWALVGAADPFWKNEKMARAEWSRVGNAATRSKWTSFADCATVSSQTRQQLASVDGSAMWSAPRRPSVVSRSVGRCSVFSEAKDRSESLTAVLSAFAVGRRSTGLNGVRRSARGRLGANSRGESPRLGRPVDATFTRFLPAKTSRRPAH</sequence>